<keyword evidence="4" id="KW-0966">Cell projection</keyword>
<dbReference type="GeneTree" id="ENSGT00940000158494"/>
<comment type="subcellular location">
    <subcellularLocation>
        <location evidence="1">Cell projection</location>
    </subcellularLocation>
</comment>
<dbReference type="PANTHER" id="PTHR45973:SF9">
    <property type="entry name" value="LEUCINE-RICH REPEAT-CONTAINING PROTEIN 46"/>
    <property type="match status" value="1"/>
</dbReference>
<evidence type="ECO:0000256" key="3">
    <source>
        <dbReference type="ARBA" id="ARBA00022737"/>
    </source>
</evidence>
<organism evidence="6 7">
    <name type="scientific">Takifugu rubripes</name>
    <name type="common">Japanese pufferfish</name>
    <name type="synonym">Fugu rubripes</name>
    <dbReference type="NCBI Taxonomy" id="31033"/>
    <lineage>
        <taxon>Eukaryota</taxon>
        <taxon>Metazoa</taxon>
        <taxon>Chordata</taxon>
        <taxon>Craniata</taxon>
        <taxon>Vertebrata</taxon>
        <taxon>Euteleostomi</taxon>
        <taxon>Actinopterygii</taxon>
        <taxon>Neopterygii</taxon>
        <taxon>Teleostei</taxon>
        <taxon>Neoteleostei</taxon>
        <taxon>Acanthomorphata</taxon>
        <taxon>Eupercaria</taxon>
        <taxon>Tetraodontiformes</taxon>
        <taxon>Tetradontoidea</taxon>
        <taxon>Tetraodontidae</taxon>
        <taxon>Takifugu</taxon>
    </lineage>
</organism>
<feature type="region of interest" description="Disordered" evidence="5">
    <location>
        <begin position="1"/>
        <end position="48"/>
    </location>
</feature>
<evidence type="ECO:0000256" key="5">
    <source>
        <dbReference type="SAM" id="MobiDB-lite"/>
    </source>
</evidence>
<dbReference type="SUPFAM" id="SSF52058">
    <property type="entry name" value="L domain-like"/>
    <property type="match status" value="1"/>
</dbReference>
<accession>A0A674PKQ5</accession>
<dbReference type="AlphaFoldDB" id="A0A674PKQ5"/>
<evidence type="ECO:0000313" key="7">
    <source>
        <dbReference type="Proteomes" id="UP000005226"/>
    </source>
</evidence>
<protein>
    <submittedName>
        <fullName evidence="6">Uncharacterized protein</fullName>
    </submittedName>
</protein>
<dbReference type="InterPro" id="IPR032675">
    <property type="entry name" value="LRR_dom_sf"/>
</dbReference>
<dbReference type="PANTHER" id="PTHR45973">
    <property type="entry name" value="PROTEIN PHOSPHATASE 1 REGULATORY SUBUNIT SDS22-RELATED"/>
    <property type="match status" value="1"/>
</dbReference>
<evidence type="ECO:0000256" key="2">
    <source>
        <dbReference type="ARBA" id="ARBA00022614"/>
    </source>
</evidence>
<dbReference type="Gene3D" id="3.80.10.10">
    <property type="entry name" value="Ribonuclease Inhibitor"/>
    <property type="match status" value="1"/>
</dbReference>
<proteinExistence type="predicted"/>
<keyword evidence="7" id="KW-1185">Reference proteome</keyword>
<reference evidence="6" key="2">
    <citation type="submission" date="2025-08" db="UniProtKB">
        <authorList>
            <consortium name="Ensembl"/>
        </authorList>
    </citation>
    <scope>IDENTIFICATION</scope>
</reference>
<evidence type="ECO:0000256" key="1">
    <source>
        <dbReference type="ARBA" id="ARBA00004316"/>
    </source>
</evidence>
<keyword evidence="2" id="KW-0433">Leucine-rich repeat</keyword>
<evidence type="ECO:0000256" key="4">
    <source>
        <dbReference type="ARBA" id="ARBA00023273"/>
    </source>
</evidence>
<sequence>MVPNHQSECRRPTTVSQGEDAFGKDETQEDKPIMTNSPETEHNNQRSKMTKKFLRDHCKQLNLYLCPRLNDTLYLHFNDFSTIENLEDLTELRCLYLQGNRIQILTVLQAVPNLKVLNLIGNEVVKNIPNYRKTVIVQLQNLTFLDERPVFPEERACAEAWAAGGFEGEGKKGTAFRLKPWRTWTRTKLRSI</sequence>
<keyword evidence="3" id="KW-0677">Repeat</keyword>
<reference evidence="6" key="3">
    <citation type="submission" date="2025-09" db="UniProtKB">
        <authorList>
            <consortium name="Ensembl"/>
        </authorList>
    </citation>
    <scope>IDENTIFICATION</scope>
</reference>
<gene>
    <name evidence="6" type="primary">LOC115251492</name>
</gene>
<name>A0A674PKQ5_TAKRU</name>
<evidence type="ECO:0000313" key="6">
    <source>
        <dbReference type="Ensembl" id="ENSTRUP00000086285.1"/>
    </source>
</evidence>
<dbReference type="Ensembl" id="ENSTRUT00000068190.1">
    <property type="protein sequence ID" value="ENSTRUP00000086285.1"/>
    <property type="gene ID" value="ENSTRUG00000026901.1"/>
</dbReference>
<feature type="compositionally biased region" description="Basic and acidic residues" evidence="5">
    <location>
        <begin position="21"/>
        <end position="32"/>
    </location>
</feature>
<dbReference type="InterPro" id="IPR050576">
    <property type="entry name" value="Cilia_flagella_integrity"/>
</dbReference>
<dbReference type="Proteomes" id="UP000005226">
    <property type="component" value="Chromosome 11"/>
</dbReference>
<dbReference type="InParanoid" id="A0A674PKQ5"/>
<reference evidence="6 7" key="1">
    <citation type="journal article" date="2011" name="Genome Biol. Evol.">
        <title>Integration of the genetic map and genome assembly of fugu facilitates insights into distinct features of genome evolution in teleosts and mammals.</title>
        <authorList>
            <person name="Kai W."/>
            <person name="Kikuchi K."/>
            <person name="Tohari S."/>
            <person name="Chew A.K."/>
            <person name="Tay A."/>
            <person name="Fujiwara A."/>
            <person name="Hosoya S."/>
            <person name="Suetake H."/>
            <person name="Naruse K."/>
            <person name="Brenner S."/>
            <person name="Suzuki Y."/>
            <person name="Venkatesh B."/>
        </authorList>
    </citation>
    <scope>NUCLEOTIDE SEQUENCE [LARGE SCALE GENOMIC DNA]</scope>
</reference>
<dbReference type="Pfam" id="PF14580">
    <property type="entry name" value="LRR_9"/>
    <property type="match status" value="1"/>
</dbReference>